<protein>
    <submittedName>
        <fullName evidence="3">Uncharacterized protein</fullName>
    </submittedName>
</protein>
<evidence type="ECO:0000256" key="1">
    <source>
        <dbReference type="SAM" id="Phobius"/>
    </source>
</evidence>
<dbReference type="RefSeq" id="WP_315910153.1">
    <property type="nucleotide sequence ID" value="NZ_JAOPKC010000027.1"/>
</dbReference>
<dbReference type="InterPro" id="IPR055941">
    <property type="entry name" value="DUF7519"/>
</dbReference>
<evidence type="ECO:0000313" key="4">
    <source>
        <dbReference type="Proteomes" id="UP001208186"/>
    </source>
</evidence>
<evidence type="ECO:0000313" key="3">
    <source>
        <dbReference type="EMBL" id="MCU4728417.1"/>
    </source>
</evidence>
<comment type="caution">
    <text evidence="3">The sequence shown here is derived from an EMBL/GenBank/DDBJ whole genome shotgun (WGS) entry which is preliminary data.</text>
</comment>
<dbReference type="Pfam" id="PF24363">
    <property type="entry name" value="DUF7519"/>
    <property type="match status" value="1"/>
</dbReference>
<sequence length="71" mass="7052">MGENAIAVAEQFPRSISTPRGEALHATSATVVTGFAAVAAAAYTLSTGGYSLTAVAFLVVGSLVILVGLGR</sequence>
<proteinExistence type="predicted"/>
<keyword evidence="1" id="KW-1133">Transmembrane helix</keyword>
<keyword evidence="1" id="KW-0472">Membrane</keyword>
<dbReference type="EMBL" id="JAOPKD010000026">
    <property type="protein sequence ID" value="MCU4728417.1"/>
    <property type="molecule type" value="Genomic_DNA"/>
</dbReference>
<dbReference type="AlphaFoldDB" id="A0AAE3LGA0"/>
<evidence type="ECO:0000313" key="2">
    <source>
        <dbReference type="EMBL" id="MCU4719408.1"/>
    </source>
</evidence>
<dbReference type="Proteomes" id="UP001209746">
    <property type="component" value="Unassembled WGS sequence"/>
</dbReference>
<accession>A0AAE3LGA0</accession>
<dbReference type="EMBL" id="JAOPKC010000027">
    <property type="protein sequence ID" value="MCU4719408.1"/>
    <property type="molecule type" value="Genomic_DNA"/>
</dbReference>
<organism evidence="3 5">
    <name type="scientific">Halapricum hydrolyticum</name>
    <dbReference type="NCBI Taxonomy" id="2979991"/>
    <lineage>
        <taxon>Archaea</taxon>
        <taxon>Methanobacteriati</taxon>
        <taxon>Methanobacteriota</taxon>
        <taxon>Stenosarchaea group</taxon>
        <taxon>Halobacteria</taxon>
        <taxon>Halobacteriales</taxon>
        <taxon>Haloarculaceae</taxon>
        <taxon>Halapricum</taxon>
    </lineage>
</organism>
<feature type="transmembrane region" description="Helical" evidence="1">
    <location>
        <begin position="23"/>
        <end position="43"/>
    </location>
</feature>
<dbReference type="Proteomes" id="UP001208186">
    <property type="component" value="Unassembled WGS sequence"/>
</dbReference>
<name>A0AAE3LGA0_9EURY</name>
<keyword evidence="1" id="KW-0812">Transmembrane</keyword>
<reference evidence="3" key="1">
    <citation type="submission" date="2023-02" db="EMBL/GenBank/DDBJ databases">
        <title>Enrichment on poylsaccharides allowed isolation of novel metabolic and taxonomic groups of Haloarchaea.</title>
        <authorList>
            <person name="Sorokin D.Y."/>
            <person name="Elcheninov A.G."/>
            <person name="Khizhniak T.V."/>
            <person name="Kolganova T.V."/>
            <person name="Kublanov I.V."/>
        </authorList>
    </citation>
    <scope>NUCLEOTIDE SEQUENCE</scope>
    <source>
        <strain evidence="2 4">HArc-curdl5-1</strain>
        <strain evidence="3">HArc-curdl7</strain>
    </source>
</reference>
<keyword evidence="4" id="KW-1185">Reference proteome</keyword>
<evidence type="ECO:0000313" key="5">
    <source>
        <dbReference type="Proteomes" id="UP001209746"/>
    </source>
</evidence>
<feature type="transmembrane region" description="Helical" evidence="1">
    <location>
        <begin position="49"/>
        <end position="69"/>
    </location>
</feature>
<gene>
    <name evidence="3" type="ORF">OB914_15790</name>
    <name evidence="2" type="ORF">OB916_15255</name>
</gene>